<evidence type="ECO:0000259" key="6">
    <source>
        <dbReference type="Pfam" id="PF00155"/>
    </source>
</evidence>
<dbReference type="SUPFAM" id="SSF53383">
    <property type="entry name" value="PLP-dependent transferases"/>
    <property type="match status" value="1"/>
</dbReference>
<dbReference type="GO" id="GO:0004838">
    <property type="term" value="F:L-tyrosine-2-oxoglutarate transaminase activity"/>
    <property type="evidence" value="ECO:0007669"/>
    <property type="project" value="TreeGrafter"/>
</dbReference>
<accession>A0A6A0H7Z0</accession>
<dbReference type="Proteomes" id="UP000711488">
    <property type="component" value="Unassembled WGS sequence"/>
</dbReference>
<dbReference type="AlphaFoldDB" id="A0A6A0H7Z0"/>
<dbReference type="InterPro" id="IPR015424">
    <property type="entry name" value="PyrdxlP-dep_Trfase"/>
</dbReference>
<comment type="caution">
    <text evidence="7">The sequence shown here is derived from an EMBL/GenBank/DDBJ whole genome shotgun (WGS) entry which is preliminary data.</text>
</comment>
<reference evidence="7" key="3">
    <citation type="submission" date="2019-06" db="EMBL/GenBank/DDBJ databases">
        <authorList>
            <person name="Poynton C."/>
            <person name="Hasenbein S."/>
            <person name="Benoit J.B."/>
            <person name="Sepulveda M.S."/>
            <person name="Poelchau M.F."/>
            <person name="Murali S.C."/>
            <person name="Chen S."/>
            <person name="Glastad K.M."/>
            <person name="Werren J.H."/>
            <person name="Vineis J.H."/>
            <person name="Bowen J.L."/>
            <person name="Friedrich M."/>
            <person name="Jones J."/>
            <person name="Robertson H.M."/>
            <person name="Feyereisen R."/>
            <person name="Mechler-Hickson A."/>
            <person name="Mathers N."/>
            <person name="Lee C.E."/>
            <person name="Colbourne J.K."/>
            <person name="Biales A."/>
            <person name="Johnston J.S."/>
            <person name="Wellborn G.A."/>
            <person name="Rosendale A.J."/>
            <person name="Cridge A.G."/>
            <person name="Munoz-Torres M.C."/>
            <person name="Bain P.A."/>
            <person name="Manny A.R."/>
            <person name="Major K.M."/>
            <person name="Lambert F.N."/>
            <person name="Vulpe C.D."/>
            <person name="Tuck P."/>
            <person name="Blalock B.J."/>
            <person name="Lin Y.-Y."/>
            <person name="Smith M.E."/>
            <person name="Ochoa-Acuna H."/>
            <person name="Chen M.-J.M."/>
            <person name="Childers C.P."/>
            <person name="Qu J."/>
            <person name="Dugan S."/>
            <person name="Lee S.L."/>
            <person name="Chao H."/>
            <person name="Dinh H."/>
            <person name="Han Y."/>
            <person name="Doddapaneni H."/>
            <person name="Worley K.C."/>
            <person name="Muzny D.M."/>
            <person name="Gibbs R.A."/>
            <person name="Richards S."/>
        </authorList>
    </citation>
    <scope>NUCLEOTIDE SEQUENCE</scope>
    <source>
        <strain evidence="7">HAZT.00-mixed</strain>
        <tissue evidence="7">Whole organism</tissue>
    </source>
</reference>
<reference evidence="7" key="2">
    <citation type="journal article" date="2018" name="Environ. Sci. Technol.">
        <title>The Toxicogenome of Hyalella azteca: A Model for Sediment Ecotoxicology and Evolutionary Toxicology.</title>
        <authorList>
            <person name="Poynton H.C."/>
            <person name="Hasenbein S."/>
            <person name="Benoit J.B."/>
            <person name="Sepulveda M.S."/>
            <person name="Poelchau M.F."/>
            <person name="Hughes D.S.T."/>
            <person name="Murali S.C."/>
            <person name="Chen S."/>
            <person name="Glastad K.M."/>
            <person name="Goodisman M.A.D."/>
            <person name="Werren J.H."/>
            <person name="Vineis J.H."/>
            <person name="Bowen J.L."/>
            <person name="Friedrich M."/>
            <person name="Jones J."/>
            <person name="Robertson H.M."/>
            <person name="Feyereisen R."/>
            <person name="Mechler-Hickson A."/>
            <person name="Mathers N."/>
            <person name="Lee C.E."/>
            <person name="Colbourne J.K."/>
            <person name="Biales A."/>
            <person name="Johnston J.S."/>
            <person name="Wellborn G.A."/>
            <person name="Rosendale A.J."/>
            <person name="Cridge A.G."/>
            <person name="Munoz-Torres M.C."/>
            <person name="Bain P.A."/>
            <person name="Manny A.R."/>
            <person name="Major K.M."/>
            <person name="Lambert F.N."/>
            <person name="Vulpe C.D."/>
            <person name="Tuck P."/>
            <person name="Blalock B.J."/>
            <person name="Lin Y.Y."/>
            <person name="Smith M.E."/>
            <person name="Ochoa-Acuna H."/>
            <person name="Chen M.M."/>
            <person name="Childers C.P."/>
            <person name="Qu J."/>
            <person name="Dugan S."/>
            <person name="Lee S.L."/>
            <person name="Chao H."/>
            <person name="Dinh H."/>
            <person name="Han Y."/>
            <person name="Doddapaneni H."/>
            <person name="Worley K.C."/>
            <person name="Muzny D.M."/>
            <person name="Gibbs R.A."/>
            <person name="Richards S."/>
        </authorList>
    </citation>
    <scope>NUCLEOTIDE SEQUENCE</scope>
    <source>
        <strain evidence="7">HAZT.00-mixed</strain>
        <tissue evidence="7">Whole organism</tissue>
    </source>
</reference>
<evidence type="ECO:0000313" key="7">
    <source>
        <dbReference type="EMBL" id="KAA0201609.1"/>
    </source>
</evidence>
<name>A0A6A0H7Z0_HYAAZ</name>
<feature type="domain" description="Aminotransferase class I/classII large" evidence="6">
    <location>
        <begin position="69"/>
        <end position="305"/>
    </location>
</feature>
<dbReference type="InterPro" id="IPR015421">
    <property type="entry name" value="PyrdxlP-dep_Trfase_major"/>
</dbReference>
<evidence type="ECO:0000256" key="3">
    <source>
        <dbReference type="ARBA" id="ARBA00022576"/>
    </source>
</evidence>
<dbReference type="OrthoDB" id="7042322at2759"/>
<dbReference type="GO" id="GO:0006559">
    <property type="term" value="P:L-phenylalanine catabolic process"/>
    <property type="evidence" value="ECO:0007669"/>
    <property type="project" value="TreeGrafter"/>
</dbReference>
<dbReference type="InterPro" id="IPR004839">
    <property type="entry name" value="Aminotransferase_I/II_large"/>
</dbReference>
<dbReference type="InterPro" id="IPR005958">
    <property type="entry name" value="TyrNic_aminoTrfase"/>
</dbReference>
<keyword evidence="3" id="KW-0032">Aminotransferase</keyword>
<keyword evidence="4" id="KW-0808">Transferase</keyword>
<evidence type="ECO:0000256" key="1">
    <source>
        <dbReference type="ARBA" id="ARBA00001933"/>
    </source>
</evidence>
<protein>
    <recommendedName>
        <fullName evidence="6">Aminotransferase class I/classII large domain-containing protein</fullName>
    </recommendedName>
</protein>
<dbReference type="InterPro" id="IPR004838">
    <property type="entry name" value="NHTrfase_class1_PyrdxlP-BS"/>
</dbReference>
<dbReference type="EMBL" id="JQDR03005320">
    <property type="protein sequence ID" value="KAA0201609.1"/>
    <property type="molecule type" value="Genomic_DNA"/>
</dbReference>
<comment type="similarity">
    <text evidence="2">Belongs to the class-I pyridoxal-phosphate-dependent aminotransferase family.</text>
</comment>
<keyword evidence="5" id="KW-0663">Pyridoxal phosphate</keyword>
<dbReference type="Pfam" id="PF00155">
    <property type="entry name" value="Aminotran_1_2"/>
    <property type="match status" value="1"/>
</dbReference>
<evidence type="ECO:0000256" key="5">
    <source>
        <dbReference type="ARBA" id="ARBA00022898"/>
    </source>
</evidence>
<dbReference type="PANTHER" id="PTHR45744:SF2">
    <property type="entry name" value="TYROSINE AMINOTRANSFERASE"/>
    <property type="match status" value="1"/>
</dbReference>
<organism evidence="7">
    <name type="scientific">Hyalella azteca</name>
    <name type="common">Amphipod</name>
    <dbReference type="NCBI Taxonomy" id="294128"/>
    <lineage>
        <taxon>Eukaryota</taxon>
        <taxon>Metazoa</taxon>
        <taxon>Ecdysozoa</taxon>
        <taxon>Arthropoda</taxon>
        <taxon>Crustacea</taxon>
        <taxon>Multicrustacea</taxon>
        <taxon>Malacostraca</taxon>
        <taxon>Eumalacostraca</taxon>
        <taxon>Peracarida</taxon>
        <taxon>Amphipoda</taxon>
        <taxon>Senticaudata</taxon>
        <taxon>Talitrida</taxon>
        <taxon>Talitroidea</taxon>
        <taxon>Hyalellidae</taxon>
        <taxon>Hyalella</taxon>
    </lineage>
</organism>
<dbReference type="NCBIfam" id="TIGR01265">
    <property type="entry name" value="tyr_nico_aTase"/>
    <property type="match status" value="1"/>
</dbReference>
<reference evidence="7" key="1">
    <citation type="submission" date="2014-08" db="EMBL/GenBank/DDBJ databases">
        <authorList>
            <person name="Murali S."/>
            <person name="Richards S."/>
            <person name="Bandaranaike D."/>
            <person name="Bellair M."/>
            <person name="Blankenburg K."/>
            <person name="Chao H."/>
            <person name="Dinh H."/>
            <person name="Doddapaneni H."/>
            <person name="Dugan-Rocha S."/>
            <person name="Elkadiri S."/>
            <person name="Gnanaolivu R."/>
            <person name="Hughes D."/>
            <person name="Lee S."/>
            <person name="Li M."/>
            <person name="Ming W."/>
            <person name="Munidasa M."/>
            <person name="Muniz J."/>
            <person name="Nguyen L."/>
            <person name="Osuji N."/>
            <person name="Pu L.-L."/>
            <person name="Puazo M."/>
            <person name="Skinner E."/>
            <person name="Qu C."/>
            <person name="Quiroz J."/>
            <person name="Raj R."/>
            <person name="Weissenberger G."/>
            <person name="Xin Y."/>
            <person name="Zou X."/>
            <person name="Han Y."/>
            <person name="Worley K."/>
            <person name="Muzny D."/>
            <person name="Gibbs R."/>
        </authorList>
    </citation>
    <scope>NUCLEOTIDE SEQUENCE</scope>
    <source>
        <strain evidence="7">HAZT.00-mixed</strain>
        <tissue evidence="7">Whole organism</tissue>
    </source>
</reference>
<proteinExistence type="inferred from homology"/>
<dbReference type="PROSITE" id="PS00105">
    <property type="entry name" value="AA_TRANSFER_CLASS_1"/>
    <property type="match status" value="1"/>
</dbReference>
<evidence type="ECO:0000256" key="2">
    <source>
        <dbReference type="ARBA" id="ARBA00007441"/>
    </source>
</evidence>
<sequence length="347" mass="39007">MLLHHHFPIYSFIKQTFNRRNILHKQATQQYSATCGLQNLWWTPSWTASGVARTMDMFLLLTSRSFIFYTGTLQARQAIAEYMTCPGAPVEAKDVIICSGCSCSLDLCVSVLCSPGSSILVPRPGFPLYTTLAEGFGCTSKYYNLLPEKNWQVDLVHLESLVDDTTVAIVINNPSNPCGSVFPKSHLRAIADIAVKYKIPIIADEIYDNFVFEGEEYHPIASVHPELPVLACGGLTKRFLVPGWRMGWIAVHDRNGAMQEVLGCLRTLSQRIIGSNTIVQGALPDILSKTPQSFFDDTLKQIQVRMSLECFNCRFTKNLKAKKTPQIQQKKTSQPDMLNFLWGFLRF</sequence>
<dbReference type="GO" id="GO:0006572">
    <property type="term" value="P:L-tyrosine catabolic process"/>
    <property type="evidence" value="ECO:0007669"/>
    <property type="project" value="TreeGrafter"/>
</dbReference>
<evidence type="ECO:0000256" key="4">
    <source>
        <dbReference type="ARBA" id="ARBA00022679"/>
    </source>
</evidence>
<dbReference type="GO" id="GO:0030170">
    <property type="term" value="F:pyridoxal phosphate binding"/>
    <property type="evidence" value="ECO:0007669"/>
    <property type="project" value="InterPro"/>
</dbReference>
<dbReference type="Gene3D" id="3.40.640.10">
    <property type="entry name" value="Type I PLP-dependent aspartate aminotransferase-like (Major domain)"/>
    <property type="match status" value="1"/>
</dbReference>
<dbReference type="CDD" id="cd00609">
    <property type="entry name" value="AAT_like"/>
    <property type="match status" value="1"/>
</dbReference>
<gene>
    <name evidence="7" type="ORF">HAZT_HAZT005343</name>
</gene>
<dbReference type="PANTHER" id="PTHR45744">
    <property type="entry name" value="TYROSINE AMINOTRANSFERASE"/>
    <property type="match status" value="1"/>
</dbReference>
<comment type="cofactor">
    <cofactor evidence="1">
        <name>pyridoxal 5'-phosphate</name>
        <dbReference type="ChEBI" id="CHEBI:597326"/>
    </cofactor>
</comment>